<dbReference type="GO" id="GO:0003677">
    <property type="term" value="F:DNA binding"/>
    <property type="evidence" value="ECO:0007669"/>
    <property type="project" value="UniProtKB-UniRule"/>
</dbReference>
<dbReference type="PRINTS" id="PR00364">
    <property type="entry name" value="DISEASERSIST"/>
</dbReference>
<dbReference type="Proteomes" id="UP000256269">
    <property type="component" value="Unassembled WGS sequence"/>
</dbReference>
<feature type="domain" description="OmpR/PhoB-type" evidence="6">
    <location>
        <begin position="1"/>
        <end position="96"/>
    </location>
</feature>
<dbReference type="EMBL" id="QUNO01000009">
    <property type="protein sequence ID" value="REH43766.1"/>
    <property type="molecule type" value="Genomic_DNA"/>
</dbReference>
<dbReference type="Pfam" id="PF03704">
    <property type="entry name" value="BTAD"/>
    <property type="match status" value="1"/>
</dbReference>
<dbReference type="InterPro" id="IPR016032">
    <property type="entry name" value="Sig_transdc_resp-reg_C-effctor"/>
</dbReference>
<dbReference type="Pfam" id="PF00486">
    <property type="entry name" value="Trans_reg_C"/>
    <property type="match status" value="1"/>
</dbReference>
<dbReference type="Gene3D" id="1.10.10.10">
    <property type="entry name" value="Winged helix-like DNA-binding domain superfamily/Winged helix DNA-binding domain"/>
    <property type="match status" value="2"/>
</dbReference>
<dbReference type="SUPFAM" id="SSF46894">
    <property type="entry name" value="C-terminal effector domain of the bipartite response regulators"/>
    <property type="match status" value="1"/>
</dbReference>
<dbReference type="GO" id="GO:0000160">
    <property type="term" value="P:phosphorelay signal transduction system"/>
    <property type="evidence" value="ECO:0007669"/>
    <property type="project" value="InterPro"/>
</dbReference>
<reference evidence="7 8" key="1">
    <citation type="submission" date="2018-08" db="EMBL/GenBank/DDBJ databases">
        <title>Genomic Encyclopedia of Archaeal and Bacterial Type Strains, Phase II (KMG-II): from individual species to whole genera.</title>
        <authorList>
            <person name="Goeker M."/>
        </authorList>
    </citation>
    <scope>NUCLEOTIDE SEQUENCE [LARGE SCALE GENOMIC DNA]</scope>
    <source>
        <strain evidence="7 8">DSM 45791</strain>
    </source>
</reference>
<sequence>MFFRVLGPIEVTDGAVDLTPSAPKLREVLALLVLHANRLVRTNEFIDELWRGNPPVSAAATLQTYIYKLRKLGPFRDCDGAGGYLLTKPGGYQVNIPADAIDLHVFERLLRRAEDIMDTDPQQASDVLSEALDLWRGPTLADVELGEALTAYAHLLEEQRLRAVQLRVEADLKLGRHAELVSKLRELTAIHLFHEGFHSSLMLALYRSGRCFEALEVYRRLRENMIDELGLEPSPALRQLQRAMINSDPALDRRPQAPARTAPLCSPAQLPPTIFEFTGRGPELSLMERLLTEAGDRRSAVRMVRIAGMAGVGKTELAVEAAHRAADHFPGGQLVANLRGSTATPREPGEVLGEFLHATGFPMDRVPASVEERAKLFRSWSAANPVLVLLDDAASAAQVMPLLPANSRSAVVITSRGRLTGLGGTVQIDLAPLPMEDAVKLLCRTMGLDRTPGDRAPERLAMLCGRLPLAIRCVGSRLAMSGPHAVTTLADRAEQAGRLLEVLQADEIRQRLASHYDRLTEVGRSTFRSLGLLPARFATSHACQLLTCADWEVEMAMRELVGQSLLRRLDGDHEDPVYVQHELVRSFARECYEAQTADQGLVSLS</sequence>
<keyword evidence="4" id="KW-0804">Transcription</keyword>
<dbReference type="SMART" id="SM01043">
    <property type="entry name" value="BTAD"/>
    <property type="match status" value="1"/>
</dbReference>
<gene>
    <name evidence="7" type="ORF">BCF44_109309</name>
</gene>
<dbReference type="InterPro" id="IPR001867">
    <property type="entry name" value="OmpR/PhoB-type_DNA-bd"/>
</dbReference>
<dbReference type="PROSITE" id="PS51755">
    <property type="entry name" value="OMPR_PHOB"/>
    <property type="match status" value="1"/>
</dbReference>
<protein>
    <submittedName>
        <fullName evidence="7">DNA-binding SARP family transcriptional activator</fullName>
    </submittedName>
</protein>
<feature type="DNA-binding region" description="OmpR/PhoB-type" evidence="5">
    <location>
        <begin position="1"/>
        <end position="96"/>
    </location>
</feature>
<name>A0A3E0HFC6_9PSEU</name>
<dbReference type="PANTHER" id="PTHR35807">
    <property type="entry name" value="TRANSCRIPTIONAL REGULATOR REDD-RELATED"/>
    <property type="match status" value="1"/>
</dbReference>
<dbReference type="AlphaFoldDB" id="A0A3E0HFC6"/>
<evidence type="ECO:0000256" key="3">
    <source>
        <dbReference type="ARBA" id="ARBA00023125"/>
    </source>
</evidence>
<dbReference type="GO" id="GO:0006355">
    <property type="term" value="P:regulation of DNA-templated transcription"/>
    <property type="evidence" value="ECO:0007669"/>
    <property type="project" value="InterPro"/>
</dbReference>
<evidence type="ECO:0000256" key="2">
    <source>
        <dbReference type="ARBA" id="ARBA00023015"/>
    </source>
</evidence>
<evidence type="ECO:0000259" key="6">
    <source>
        <dbReference type="PROSITE" id="PS51755"/>
    </source>
</evidence>
<proteinExistence type="inferred from homology"/>
<evidence type="ECO:0000313" key="7">
    <source>
        <dbReference type="EMBL" id="REH43766.1"/>
    </source>
</evidence>
<evidence type="ECO:0000313" key="8">
    <source>
        <dbReference type="Proteomes" id="UP000256269"/>
    </source>
</evidence>
<organism evidence="7 8">
    <name type="scientific">Kutzneria buriramensis</name>
    <dbReference type="NCBI Taxonomy" id="1045776"/>
    <lineage>
        <taxon>Bacteria</taxon>
        <taxon>Bacillati</taxon>
        <taxon>Actinomycetota</taxon>
        <taxon>Actinomycetes</taxon>
        <taxon>Pseudonocardiales</taxon>
        <taxon>Pseudonocardiaceae</taxon>
        <taxon>Kutzneria</taxon>
    </lineage>
</organism>
<dbReference type="Gene3D" id="3.40.50.300">
    <property type="entry name" value="P-loop containing nucleotide triphosphate hydrolases"/>
    <property type="match status" value="1"/>
</dbReference>
<dbReference type="InterPro" id="IPR051677">
    <property type="entry name" value="AfsR-DnrI-RedD_regulator"/>
</dbReference>
<dbReference type="InterPro" id="IPR011990">
    <property type="entry name" value="TPR-like_helical_dom_sf"/>
</dbReference>
<evidence type="ECO:0000256" key="4">
    <source>
        <dbReference type="ARBA" id="ARBA00023163"/>
    </source>
</evidence>
<dbReference type="InterPro" id="IPR036388">
    <property type="entry name" value="WH-like_DNA-bd_sf"/>
</dbReference>
<dbReference type="SUPFAM" id="SSF48452">
    <property type="entry name" value="TPR-like"/>
    <property type="match status" value="1"/>
</dbReference>
<dbReference type="Gene3D" id="1.25.40.10">
    <property type="entry name" value="Tetratricopeptide repeat domain"/>
    <property type="match status" value="1"/>
</dbReference>
<comment type="caution">
    <text evidence="7">The sequence shown here is derived from an EMBL/GenBank/DDBJ whole genome shotgun (WGS) entry which is preliminary data.</text>
</comment>
<dbReference type="SUPFAM" id="SSF52540">
    <property type="entry name" value="P-loop containing nucleoside triphosphate hydrolases"/>
    <property type="match status" value="1"/>
</dbReference>
<dbReference type="CDD" id="cd15831">
    <property type="entry name" value="BTAD"/>
    <property type="match status" value="1"/>
</dbReference>
<evidence type="ECO:0000256" key="1">
    <source>
        <dbReference type="ARBA" id="ARBA00005820"/>
    </source>
</evidence>
<dbReference type="SMART" id="SM00862">
    <property type="entry name" value="Trans_reg_C"/>
    <property type="match status" value="1"/>
</dbReference>
<keyword evidence="8" id="KW-1185">Reference proteome</keyword>
<evidence type="ECO:0000256" key="5">
    <source>
        <dbReference type="PROSITE-ProRule" id="PRU01091"/>
    </source>
</evidence>
<accession>A0A3E0HFC6</accession>
<keyword evidence="2" id="KW-0805">Transcription regulation</keyword>
<keyword evidence="3 5" id="KW-0238">DNA-binding</keyword>
<dbReference type="InterPro" id="IPR027417">
    <property type="entry name" value="P-loop_NTPase"/>
</dbReference>
<comment type="similarity">
    <text evidence="1">Belongs to the AfsR/DnrI/RedD regulatory family.</text>
</comment>
<dbReference type="InterPro" id="IPR005158">
    <property type="entry name" value="BTAD"/>
</dbReference>
<dbReference type="GO" id="GO:0043531">
    <property type="term" value="F:ADP binding"/>
    <property type="evidence" value="ECO:0007669"/>
    <property type="project" value="InterPro"/>
</dbReference>
<dbReference type="PANTHER" id="PTHR35807:SF1">
    <property type="entry name" value="TRANSCRIPTIONAL REGULATOR REDD"/>
    <property type="match status" value="1"/>
</dbReference>